<keyword evidence="1" id="KW-1133">Transmembrane helix</keyword>
<evidence type="ECO:0000313" key="4">
    <source>
        <dbReference type="Proteomes" id="UP001596233"/>
    </source>
</evidence>
<dbReference type="Proteomes" id="UP001596233">
    <property type="component" value="Unassembled WGS sequence"/>
</dbReference>
<dbReference type="RefSeq" id="WP_379233897.1">
    <property type="nucleotide sequence ID" value="NZ_JBHSTE010000003.1"/>
</dbReference>
<evidence type="ECO:0000259" key="2">
    <source>
        <dbReference type="Pfam" id="PF14340"/>
    </source>
</evidence>
<feature type="transmembrane region" description="Helical" evidence="1">
    <location>
        <begin position="114"/>
        <end position="138"/>
    </location>
</feature>
<proteinExistence type="predicted"/>
<dbReference type="EMBL" id="JBHSTE010000003">
    <property type="protein sequence ID" value="MFC6332942.1"/>
    <property type="molecule type" value="Genomic_DNA"/>
</dbReference>
<dbReference type="InterPro" id="IPR025508">
    <property type="entry name" value="DUF4395"/>
</dbReference>
<protein>
    <submittedName>
        <fullName evidence="3">DUF4395 domain-containing protein</fullName>
    </submittedName>
</protein>
<evidence type="ECO:0000256" key="1">
    <source>
        <dbReference type="SAM" id="Phobius"/>
    </source>
</evidence>
<gene>
    <name evidence="3" type="ORF">ACFP56_09935</name>
</gene>
<keyword evidence="1" id="KW-0472">Membrane</keyword>
<keyword evidence="1" id="KW-0812">Transmembrane</keyword>
<feature type="transmembrane region" description="Helical" evidence="1">
    <location>
        <begin position="88"/>
        <end position="108"/>
    </location>
</feature>
<dbReference type="Pfam" id="PF14340">
    <property type="entry name" value="DUF4395"/>
    <property type="match status" value="1"/>
</dbReference>
<feature type="transmembrane region" description="Helical" evidence="1">
    <location>
        <begin position="20"/>
        <end position="38"/>
    </location>
</feature>
<organism evidence="3 4">
    <name type="scientific">Paenibacillus septentrionalis</name>
    <dbReference type="NCBI Taxonomy" id="429342"/>
    <lineage>
        <taxon>Bacteria</taxon>
        <taxon>Bacillati</taxon>
        <taxon>Bacillota</taxon>
        <taxon>Bacilli</taxon>
        <taxon>Bacillales</taxon>
        <taxon>Paenibacillaceae</taxon>
        <taxon>Paenibacillus</taxon>
    </lineage>
</organism>
<accession>A0ABW1V591</accession>
<comment type="caution">
    <text evidence="3">The sequence shown here is derived from an EMBL/GenBank/DDBJ whole genome shotgun (WGS) entry which is preliminary data.</text>
</comment>
<feature type="transmembrane region" description="Helical" evidence="1">
    <location>
        <begin position="44"/>
        <end position="67"/>
    </location>
</feature>
<feature type="domain" description="DUF4395" evidence="2">
    <location>
        <begin position="18"/>
        <end position="142"/>
    </location>
</feature>
<dbReference type="PIRSF" id="PIRSF030042">
    <property type="entry name" value="UCP030042"/>
    <property type="match status" value="1"/>
</dbReference>
<evidence type="ECO:0000313" key="3">
    <source>
        <dbReference type="EMBL" id="MFC6332942.1"/>
    </source>
</evidence>
<keyword evidence="4" id="KW-1185">Reference proteome</keyword>
<name>A0ABW1V591_9BACL</name>
<reference evidence="4" key="1">
    <citation type="journal article" date="2019" name="Int. J. Syst. Evol. Microbiol.">
        <title>The Global Catalogue of Microorganisms (GCM) 10K type strain sequencing project: providing services to taxonomists for standard genome sequencing and annotation.</title>
        <authorList>
            <consortium name="The Broad Institute Genomics Platform"/>
            <consortium name="The Broad Institute Genome Sequencing Center for Infectious Disease"/>
            <person name="Wu L."/>
            <person name="Ma J."/>
        </authorList>
    </citation>
    <scope>NUCLEOTIDE SEQUENCE [LARGE SCALE GENOMIC DNA]</scope>
    <source>
        <strain evidence="4">PCU 280</strain>
    </source>
</reference>
<dbReference type="InterPro" id="IPR016942">
    <property type="entry name" value="UCP030042"/>
</dbReference>
<sequence>MILKDPNNPQANKEIPITKVRSNQLGIVLSIAIAIAIQQPWIIAIVWLIQVLTILFGPGANVFVTLLEPLAKALYRKKETEAAELVKFNLSLGITFLTLSMACLSMQWTLAAYILAGLMGVAALAALLGYCIGCTLYFQYKKYKALRSHTK</sequence>